<keyword evidence="2" id="KW-1185">Reference proteome</keyword>
<feature type="transmembrane region" description="Helical" evidence="1">
    <location>
        <begin position="64"/>
        <end position="81"/>
    </location>
</feature>
<organism evidence="2 3">
    <name type="scientific">Parascaris univalens</name>
    <name type="common">Nematode worm</name>
    <dbReference type="NCBI Taxonomy" id="6257"/>
    <lineage>
        <taxon>Eukaryota</taxon>
        <taxon>Metazoa</taxon>
        <taxon>Ecdysozoa</taxon>
        <taxon>Nematoda</taxon>
        <taxon>Chromadorea</taxon>
        <taxon>Rhabditida</taxon>
        <taxon>Spirurina</taxon>
        <taxon>Ascaridomorpha</taxon>
        <taxon>Ascaridoidea</taxon>
        <taxon>Ascarididae</taxon>
        <taxon>Parascaris</taxon>
    </lineage>
</organism>
<dbReference type="AlphaFoldDB" id="A0A915ALD5"/>
<dbReference type="WBParaSite" id="PgR009X_g147_t01">
    <property type="protein sequence ID" value="PgR009X_g147_t01"/>
    <property type="gene ID" value="PgR009X_g147"/>
</dbReference>
<evidence type="ECO:0000256" key="1">
    <source>
        <dbReference type="SAM" id="Phobius"/>
    </source>
</evidence>
<keyword evidence="1" id="KW-0472">Membrane</keyword>
<name>A0A915ALD5_PARUN</name>
<reference evidence="3" key="1">
    <citation type="submission" date="2022-11" db="UniProtKB">
        <authorList>
            <consortium name="WormBaseParasite"/>
        </authorList>
    </citation>
    <scope>IDENTIFICATION</scope>
</reference>
<accession>A0A915ALD5</accession>
<dbReference type="Proteomes" id="UP000887569">
    <property type="component" value="Unplaced"/>
</dbReference>
<proteinExistence type="predicted"/>
<keyword evidence="1" id="KW-0812">Transmembrane</keyword>
<evidence type="ECO:0000313" key="3">
    <source>
        <dbReference type="WBParaSite" id="PgR009X_g147_t01"/>
    </source>
</evidence>
<keyword evidence="1" id="KW-1133">Transmembrane helix</keyword>
<evidence type="ECO:0000313" key="2">
    <source>
        <dbReference type="Proteomes" id="UP000887569"/>
    </source>
</evidence>
<protein>
    <submittedName>
        <fullName evidence="3">Uncharacterized protein</fullName>
    </submittedName>
</protein>
<sequence>MKLYNVCASPLFLKFYSSIYVPNVLSRCLRGDVGHALSTASIYACLWIEVGQDASDDDLCFTCLYAFLCCTLFCFCVFFHLRMHMCTEMMRYEYVLYIAFDERTIRRRDTKLIKRKNHGNSHPHTEGEILLAVAL</sequence>